<keyword evidence="7" id="KW-1185">Reference proteome</keyword>
<dbReference type="PRINTS" id="PR00368">
    <property type="entry name" value="FADPNR"/>
</dbReference>
<dbReference type="Pfam" id="PF07992">
    <property type="entry name" value="Pyr_redox_2"/>
    <property type="match status" value="1"/>
</dbReference>
<keyword evidence="3" id="KW-0285">Flavoprotein</keyword>
<evidence type="ECO:0000256" key="2">
    <source>
        <dbReference type="ARBA" id="ARBA00011738"/>
    </source>
</evidence>
<sequence>MTYDTIIIGGGIAGLQAAIQLGRYSAHQVLVIDAAQGRSSLCRSYHNILGWPDGISGEELRARGKLQAARAGVEFVSDKVLRASKRAGLFYLEGSGGTKYTAKTLLLATGIMDRFPELPGLRETLGRSVYVCPDCDGYEIQDRSTVLIGSGISGLNMAFILRQRTPHLTYINHEKNALSPKQRDHLEAQGIIYIEEAIARLESGEDGMIRGVTLENGRTVSAERGFIAMGGNSVHSELAEQLGVELHKNRHIEANRRSLMTNVEGVWAAGDVAVHAEQATVAMGDGAIAAIWIHKTLQKMKQTVPLHLS</sequence>
<evidence type="ECO:0000256" key="3">
    <source>
        <dbReference type="ARBA" id="ARBA00022630"/>
    </source>
</evidence>
<dbReference type="OrthoDB" id="9806179at2"/>
<protein>
    <submittedName>
        <fullName evidence="6">NAD(P)/FAD-dependent oxidoreductase</fullName>
    </submittedName>
</protein>
<dbReference type="AlphaFoldDB" id="A0A3N9Q004"/>
<dbReference type="PANTHER" id="PTHR48105">
    <property type="entry name" value="THIOREDOXIN REDUCTASE 1-RELATED-RELATED"/>
    <property type="match status" value="1"/>
</dbReference>
<dbReference type="Proteomes" id="UP000282529">
    <property type="component" value="Unassembled WGS sequence"/>
</dbReference>
<dbReference type="Gene3D" id="3.50.50.60">
    <property type="entry name" value="FAD/NAD(P)-binding domain"/>
    <property type="match status" value="2"/>
</dbReference>
<reference evidence="6 7" key="1">
    <citation type="submission" date="2018-11" db="EMBL/GenBank/DDBJ databases">
        <title>Genome sequence of strain 7197.</title>
        <authorList>
            <person name="Gao J."/>
            <person name="Sun J."/>
        </authorList>
    </citation>
    <scope>NUCLEOTIDE SEQUENCE [LARGE SCALE GENOMIC DNA]</scope>
    <source>
        <strain evidence="6 7">7197</strain>
    </source>
</reference>
<evidence type="ECO:0000313" key="7">
    <source>
        <dbReference type="Proteomes" id="UP000282529"/>
    </source>
</evidence>
<evidence type="ECO:0000313" key="6">
    <source>
        <dbReference type="EMBL" id="RQW10796.1"/>
    </source>
</evidence>
<feature type="domain" description="FAD/NAD(P)-binding" evidence="5">
    <location>
        <begin position="3"/>
        <end position="286"/>
    </location>
</feature>
<evidence type="ECO:0000256" key="1">
    <source>
        <dbReference type="ARBA" id="ARBA00001974"/>
    </source>
</evidence>
<comment type="caution">
    <text evidence="6">The sequence shown here is derived from an EMBL/GenBank/DDBJ whole genome shotgun (WGS) entry which is preliminary data.</text>
</comment>
<keyword evidence="4" id="KW-0560">Oxidoreductase</keyword>
<organism evidence="6 7">
    <name type="scientific">Paenibacillus rhizophilus</name>
    <dbReference type="NCBI Taxonomy" id="1850366"/>
    <lineage>
        <taxon>Bacteria</taxon>
        <taxon>Bacillati</taxon>
        <taxon>Bacillota</taxon>
        <taxon>Bacilli</taxon>
        <taxon>Bacillales</taxon>
        <taxon>Paenibacillaceae</taxon>
        <taxon>Paenibacillus</taxon>
    </lineage>
</organism>
<dbReference type="SUPFAM" id="SSF51905">
    <property type="entry name" value="FAD/NAD(P)-binding domain"/>
    <property type="match status" value="1"/>
</dbReference>
<dbReference type="InterPro" id="IPR023753">
    <property type="entry name" value="FAD/NAD-binding_dom"/>
</dbReference>
<dbReference type="InterPro" id="IPR050097">
    <property type="entry name" value="Ferredoxin-NADP_redctase_2"/>
</dbReference>
<evidence type="ECO:0000256" key="4">
    <source>
        <dbReference type="ARBA" id="ARBA00023002"/>
    </source>
</evidence>
<evidence type="ECO:0000259" key="5">
    <source>
        <dbReference type="Pfam" id="PF07992"/>
    </source>
</evidence>
<dbReference type="GO" id="GO:0016491">
    <property type="term" value="F:oxidoreductase activity"/>
    <property type="evidence" value="ECO:0007669"/>
    <property type="project" value="UniProtKB-KW"/>
</dbReference>
<gene>
    <name evidence="6" type="ORF">EH198_13625</name>
</gene>
<comment type="subunit">
    <text evidence="2">Homodimer.</text>
</comment>
<dbReference type="EMBL" id="RQPI01000007">
    <property type="protein sequence ID" value="RQW10796.1"/>
    <property type="molecule type" value="Genomic_DNA"/>
</dbReference>
<proteinExistence type="predicted"/>
<comment type="cofactor">
    <cofactor evidence="1">
        <name>FAD</name>
        <dbReference type="ChEBI" id="CHEBI:57692"/>
    </cofactor>
</comment>
<dbReference type="InterPro" id="IPR036188">
    <property type="entry name" value="FAD/NAD-bd_sf"/>
</dbReference>
<name>A0A3N9Q004_9BACL</name>
<dbReference type="PRINTS" id="PR00469">
    <property type="entry name" value="PNDRDTASEII"/>
</dbReference>
<accession>A0A3N9Q004</accession>
<dbReference type="RefSeq" id="WP_124696074.1">
    <property type="nucleotide sequence ID" value="NZ_JBHUFE010000013.1"/>
</dbReference>